<dbReference type="GO" id="GO:0020037">
    <property type="term" value="F:heme binding"/>
    <property type="evidence" value="ECO:0007669"/>
    <property type="project" value="InterPro"/>
</dbReference>
<dbReference type="InterPro" id="IPR002401">
    <property type="entry name" value="Cyt_P450_E_grp-I"/>
</dbReference>
<evidence type="ECO:0000313" key="5">
    <source>
        <dbReference type="EMBL" id="CAG8746969.1"/>
    </source>
</evidence>
<evidence type="ECO:0000256" key="4">
    <source>
        <dbReference type="ARBA" id="ARBA00023033"/>
    </source>
</evidence>
<reference evidence="5" key="1">
    <citation type="submission" date="2021-06" db="EMBL/GenBank/DDBJ databases">
        <authorList>
            <person name="Kallberg Y."/>
            <person name="Tangrot J."/>
            <person name="Rosling A."/>
        </authorList>
    </citation>
    <scope>NUCLEOTIDE SEQUENCE</scope>
    <source>
        <strain evidence="5">FL130A</strain>
    </source>
</reference>
<accession>A0A9N9ISQ6</accession>
<gene>
    <name evidence="5" type="ORF">ALEPTO_LOCUS13159</name>
</gene>
<dbReference type="GO" id="GO:0005506">
    <property type="term" value="F:iron ion binding"/>
    <property type="evidence" value="ECO:0007669"/>
    <property type="project" value="InterPro"/>
</dbReference>
<dbReference type="OrthoDB" id="3934656at2759"/>
<dbReference type="InterPro" id="IPR036396">
    <property type="entry name" value="Cyt_P450_sf"/>
</dbReference>
<evidence type="ECO:0000313" key="6">
    <source>
        <dbReference type="Proteomes" id="UP000789508"/>
    </source>
</evidence>
<dbReference type="PANTHER" id="PTHR46300:SF2">
    <property type="entry name" value="CYTOCHROME P450 MONOOXYGENASE ALNH-RELATED"/>
    <property type="match status" value="1"/>
</dbReference>
<dbReference type="Gene3D" id="1.10.630.10">
    <property type="entry name" value="Cytochrome P450"/>
    <property type="match status" value="1"/>
</dbReference>
<proteinExistence type="predicted"/>
<protein>
    <submittedName>
        <fullName evidence="5">7067_t:CDS:1</fullName>
    </submittedName>
</protein>
<dbReference type="Pfam" id="PF00067">
    <property type="entry name" value="p450"/>
    <property type="match status" value="1"/>
</dbReference>
<sequence length="367" mass="42412">LSDPLHMTFNQMALNFGSIFKINLGNNKMLVVLNDDKVANELLVTRNEIYQPCESTLDVKPISPAMRIIAQRALSSKIIELNYLPIIHKESINLARYFYKNAGISINPVDELTRSISKTFALITFGHSAEKFSFDFTEFLESANALERKEFQNALLQFLSEILSTQQTLENKVHLSKSKYSEISKQLFDDLKKQPTAKNSTNDKCFTSEILKSMKPKADENEFINLSSSLLLNGIEDTLAELKWAFILLSYAPQVQHNIMQELSRVVEKDKFPNVEDYTNLHYLKATVKEILRFRPVSFFSQSFVVTKDDVYRGYHIPQNANVIFNINTLHFNQTLFKRAKRFSPERYLDEQGHLKQNPESAKIWMF</sequence>
<dbReference type="InterPro" id="IPR001128">
    <property type="entry name" value="Cyt_P450"/>
</dbReference>
<dbReference type="InterPro" id="IPR050364">
    <property type="entry name" value="Cytochrome_P450_fung"/>
</dbReference>
<name>A0A9N9ISQ6_9GLOM</name>
<keyword evidence="1" id="KW-0479">Metal-binding</keyword>
<dbReference type="SUPFAM" id="SSF48264">
    <property type="entry name" value="Cytochrome P450"/>
    <property type="match status" value="1"/>
</dbReference>
<keyword evidence="6" id="KW-1185">Reference proteome</keyword>
<dbReference type="Proteomes" id="UP000789508">
    <property type="component" value="Unassembled WGS sequence"/>
</dbReference>
<dbReference type="GO" id="GO:0016705">
    <property type="term" value="F:oxidoreductase activity, acting on paired donors, with incorporation or reduction of molecular oxygen"/>
    <property type="evidence" value="ECO:0007669"/>
    <property type="project" value="InterPro"/>
</dbReference>
<dbReference type="PANTHER" id="PTHR46300">
    <property type="entry name" value="P450, PUTATIVE (EUROFUNG)-RELATED-RELATED"/>
    <property type="match status" value="1"/>
</dbReference>
<organism evidence="5 6">
    <name type="scientific">Ambispora leptoticha</name>
    <dbReference type="NCBI Taxonomy" id="144679"/>
    <lineage>
        <taxon>Eukaryota</taxon>
        <taxon>Fungi</taxon>
        <taxon>Fungi incertae sedis</taxon>
        <taxon>Mucoromycota</taxon>
        <taxon>Glomeromycotina</taxon>
        <taxon>Glomeromycetes</taxon>
        <taxon>Archaeosporales</taxon>
        <taxon>Ambisporaceae</taxon>
        <taxon>Ambispora</taxon>
    </lineage>
</organism>
<evidence type="ECO:0000256" key="1">
    <source>
        <dbReference type="ARBA" id="ARBA00022723"/>
    </source>
</evidence>
<keyword evidence="4" id="KW-0503">Monooxygenase</keyword>
<dbReference type="GO" id="GO:0004497">
    <property type="term" value="F:monooxygenase activity"/>
    <property type="evidence" value="ECO:0007669"/>
    <property type="project" value="UniProtKB-KW"/>
</dbReference>
<feature type="non-terminal residue" evidence="5">
    <location>
        <position position="1"/>
    </location>
</feature>
<keyword evidence="3" id="KW-0408">Iron</keyword>
<evidence type="ECO:0000256" key="3">
    <source>
        <dbReference type="ARBA" id="ARBA00023004"/>
    </source>
</evidence>
<dbReference type="AlphaFoldDB" id="A0A9N9ISQ6"/>
<dbReference type="EMBL" id="CAJVPS010038413">
    <property type="protein sequence ID" value="CAG8746969.1"/>
    <property type="molecule type" value="Genomic_DNA"/>
</dbReference>
<feature type="non-terminal residue" evidence="5">
    <location>
        <position position="367"/>
    </location>
</feature>
<dbReference type="PRINTS" id="PR00463">
    <property type="entry name" value="EP450I"/>
</dbReference>
<comment type="caution">
    <text evidence="5">The sequence shown here is derived from an EMBL/GenBank/DDBJ whole genome shotgun (WGS) entry which is preliminary data.</text>
</comment>
<keyword evidence="2" id="KW-0560">Oxidoreductase</keyword>
<evidence type="ECO:0000256" key="2">
    <source>
        <dbReference type="ARBA" id="ARBA00023002"/>
    </source>
</evidence>